<evidence type="ECO:0000256" key="6">
    <source>
        <dbReference type="RuleBase" id="RU362062"/>
    </source>
</evidence>
<feature type="domain" description="Flagellar basal-body/hook protein C-terminal" evidence="8">
    <location>
        <begin position="88"/>
        <end position="131"/>
    </location>
</feature>
<keyword evidence="4 6" id="KW-0975">Bacterial flagellum</keyword>
<dbReference type="PROSITE" id="PS00588">
    <property type="entry name" value="FLAGELLA_BB_ROD"/>
    <property type="match status" value="1"/>
</dbReference>
<dbReference type="AlphaFoldDB" id="A0A1I2LW63"/>
<evidence type="ECO:0000256" key="4">
    <source>
        <dbReference type="ARBA" id="ARBA00023143"/>
    </source>
</evidence>
<reference evidence="9 10" key="1">
    <citation type="submission" date="2016-10" db="EMBL/GenBank/DDBJ databases">
        <authorList>
            <person name="de Groot N.N."/>
        </authorList>
    </citation>
    <scope>NUCLEOTIDE SEQUENCE [LARGE SCALE GENOMIC DNA]</scope>
    <source>
        <strain evidence="9 10">NLAE-zl-G419</strain>
    </source>
</reference>
<dbReference type="Pfam" id="PF00460">
    <property type="entry name" value="Flg_bb_rod"/>
    <property type="match status" value="1"/>
</dbReference>
<protein>
    <recommendedName>
        <fullName evidence="3 6">Flagellar basal-body rod protein FlgC</fullName>
    </recommendedName>
</protein>
<dbReference type="Pfam" id="PF06429">
    <property type="entry name" value="Flg_bbr_C"/>
    <property type="match status" value="1"/>
</dbReference>
<organism evidence="9 10">
    <name type="scientific">Clostridium cadaveris</name>
    <dbReference type="NCBI Taxonomy" id="1529"/>
    <lineage>
        <taxon>Bacteria</taxon>
        <taxon>Bacillati</taxon>
        <taxon>Bacillota</taxon>
        <taxon>Clostridia</taxon>
        <taxon>Eubacteriales</taxon>
        <taxon>Clostridiaceae</taxon>
        <taxon>Clostridium</taxon>
    </lineage>
</organism>
<dbReference type="PANTHER" id="PTHR30435">
    <property type="entry name" value="FLAGELLAR PROTEIN"/>
    <property type="match status" value="1"/>
</dbReference>
<keyword evidence="9" id="KW-0966">Cell projection</keyword>
<sequence>MSIFGGMRISASGLSAERLRLDVISSNIANVRTTRTEKGGAYVRKTAVFSENYDRNMGMLGVKAVKIEKDNSPLKKEYNPTHPDANAEGYVEYPNVDLLVEMSDLISASRSYESNVDTLNAQKNMISKALEIGR</sequence>
<comment type="similarity">
    <text evidence="2">Belongs to the flagella basal body rod proteins family.</text>
</comment>
<evidence type="ECO:0000256" key="3">
    <source>
        <dbReference type="ARBA" id="ARBA00017941"/>
    </source>
</evidence>
<feature type="domain" description="Flagellar basal body rod protein N-terminal" evidence="7">
    <location>
        <begin position="7"/>
        <end position="34"/>
    </location>
</feature>
<dbReference type="InterPro" id="IPR001444">
    <property type="entry name" value="Flag_bb_rod_N"/>
</dbReference>
<dbReference type="eggNOG" id="COG1558">
    <property type="taxonomic scope" value="Bacteria"/>
</dbReference>
<evidence type="ECO:0000259" key="7">
    <source>
        <dbReference type="Pfam" id="PF00460"/>
    </source>
</evidence>
<dbReference type="NCBIfam" id="TIGR01395">
    <property type="entry name" value="FlgC"/>
    <property type="match status" value="1"/>
</dbReference>
<accession>A0A1I2LW63</accession>
<dbReference type="EMBL" id="FOOE01000012">
    <property type="protein sequence ID" value="SFF83622.1"/>
    <property type="molecule type" value="Genomic_DNA"/>
</dbReference>
<dbReference type="GO" id="GO:0071978">
    <property type="term" value="P:bacterial-type flagellum-dependent swarming motility"/>
    <property type="evidence" value="ECO:0007669"/>
    <property type="project" value="TreeGrafter"/>
</dbReference>
<evidence type="ECO:0000256" key="2">
    <source>
        <dbReference type="ARBA" id="ARBA00009677"/>
    </source>
</evidence>
<keyword evidence="9" id="KW-0282">Flagellum</keyword>
<proteinExistence type="inferred from homology"/>
<gene>
    <name evidence="9" type="ORF">SAMN04487885_11223</name>
</gene>
<dbReference type="PANTHER" id="PTHR30435:SF2">
    <property type="entry name" value="FLAGELLAR BASAL-BODY ROD PROTEIN FLGC"/>
    <property type="match status" value="1"/>
</dbReference>
<dbReference type="OrthoDB" id="9794148at2"/>
<dbReference type="InterPro" id="IPR006299">
    <property type="entry name" value="FlgC"/>
</dbReference>
<dbReference type="GO" id="GO:0030694">
    <property type="term" value="C:bacterial-type flagellum basal body, rod"/>
    <property type="evidence" value="ECO:0007669"/>
    <property type="project" value="UniProtKB-UniRule"/>
</dbReference>
<keyword evidence="10" id="KW-1185">Reference proteome</keyword>
<dbReference type="STRING" id="1529.SAMN04487885_11223"/>
<dbReference type="InterPro" id="IPR010930">
    <property type="entry name" value="Flg_bb/hook_C_dom"/>
</dbReference>
<dbReference type="Proteomes" id="UP000182135">
    <property type="component" value="Unassembled WGS sequence"/>
</dbReference>
<evidence type="ECO:0000259" key="8">
    <source>
        <dbReference type="Pfam" id="PF06429"/>
    </source>
</evidence>
<dbReference type="InterPro" id="IPR019776">
    <property type="entry name" value="Flagellar_basal_body_rod_CS"/>
</dbReference>
<comment type="subcellular location">
    <subcellularLocation>
        <location evidence="1 6">Bacterial flagellum basal body</location>
    </subcellularLocation>
</comment>
<evidence type="ECO:0000313" key="9">
    <source>
        <dbReference type="EMBL" id="SFF83622.1"/>
    </source>
</evidence>
<evidence type="ECO:0000256" key="5">
    <source>
        <dbReference type="ARBA" id="ARBA00025933"/>
    </source>
</evidence>
<name>A0A1I2LW63_9CLOT</name>
<comment type="subunit">
    <text evidence="5 6">The basal body constitutes a major portion of the flagellar organelle and consists of four rings (L,P,S, and M) mounted on a central rod. The rod consists of about 26 subunits of FlgG in the distal portion, and FlgB, FlgC and FlgF are thought to build up the proximal portion of the rod with about 6 subunits each.</text>
</comment>
<dbReference type="RefSeq" id="WP_027639896.1">
    <property type="nucleotide sequence ID" value="NZ_CABMJC010000001.1"/>
</dbReference>
<keyword evidence="9" id="KW-0969">Cilium</keyword>
<evidence type="ECO:0000313" key="10">
    <source>
        <dbReference type="Proteomes" id="UP000182135"/>
    </source>
</evidence>
<evidence type="ECO:0000256" key="1">
    <source>
        <dbReference type="ARBA" id="ARBA00004117"/>
    </source>
</evidence>